<dbReference type="SUPFAM" id="SSF56821">
    <property type="entry name" value="Prismane protein-like"/>
    <property type="match status" value="1"/>
</dbReference>
<dbReference type="EC" id="1.2.7.4" evidence="13"/>
<dbReference type="RefSeq" id="WP_096204196.1">
    <property type="nucleotide sequence ID" value="NZ_FZMP01000046.1"/>
</dbReference>
<feature type="binding site" evidence="14">
    <location>
        <position position="511"/>
    </location>
    <ligand>
        <name>[Ni-4Fe-4S] cluster</name>
        <dbReference type="ChEBI" id="CHEBI:47739"/>
    </ligand>
</feature>
<keyword evidence="5 13" id="KW-0004">4Fe-4S</keyword>
<evidence type="ECO:0000256" key="7">
    <source>
        <dbReference type="ARBA" id="ARBA00022723"/>
    </source>
</evidence>
<evidence type="ECO:0000256" key="3">
    <source>
        <dbReference type="ARBA" id="ARBA00010689"/>
    </source>
</evidence>
<comment type="function">
    <text evidence="2">CODH oxidizes carbon monoxide coupled, via CooF, to the reduction of a hydrogen cation by a hydrogenase (possibly CooH).</text>
</comment>
<dbReference type="PANTHER" id="PTHR30109">
    <property type="entry name" value="HYDROXYLAMINE REDUCTASE"/>
    <property type="match status" value="1"/>
</dbReference>
<proteinExistence type="inferred from homology"/>
<keyword evidence="7 13" id="KW-0479">Metal-binding</keyword>
<dbReference type="Gene3D" id="1.20.1270.30">
    <property type="match status" value="1"/>
</dbReference>
<keyword evidence="8 13" id="KW-0560">Oxidoreductase</keyword>
<dbReference type="InterPro" id="IPR010047">
    <property type="entry name" value="CODH"/>
</dbReference>
<dbReference type="InterPro" id="IPR004137">
    <property type="entry name" value="HCP/CODH"/>
</dbReference>
<feature type="binding site" evidence="14">
    <location>
        <position position="83"/>
    </location>
    <ligand>
        <name>[4Fe-4S] cluster</name>
        <dbReference type="ChEBI" id="CHEBI:49883"/>
        <label>2</label>
    </ligand>
</feature>
<dbReference type="GO" id="GO:0050418">
    <property type="term" value="F:hydroxylamine reductase activity"/>
    <property type="evidence" value="ECO:0007669"/>
    <property type="project" value="TreeGrafter"/>
</dbReference>
<comment type="cofactor">
    <cofactor evidence="11">
        <name>[Ni-4Fe-5S] cluster</name>
        <dbReference type="ChEBI" id="CHEBI:177874"/>
    </cofactor>
</comment>
<evidence type="ECO:0000256" key="8">
    <source>
        <dbReference type="ARBA" id="ARBA00023002"/>
    </source>
</evidence>
<feature type="binding site" evidence="14">
    <location>
        <position position="82"/>
    </location>
    <ligand>
        <name>[4Fe-4S] cluster</name>
        <dbReference type="ChEBI" id="CHEBI:49883"/>
        <label>1</label>
        <note>ligand shared between dimeric partners</note>
    </ligand>
</feature>
<evidence type="ECO:0000256" key="1">
    <source>
        <dbReference type="ARBA" id="ARBA00001966"/>
    </source>
</evidence>
<dbReference type="GO" id="GO:0042542">
    <property type="term" value="P:response to hydrogen peroxide"/>
    <property type="evidence" value="ECO:0007669"/>
    <property type="project" value="TreeGrafter"/>
</dbReference>
<dbReference type="GO" id="GO:0051539">
    <property type="term" value="F:4 iron, 4 sulfur cluster binding"/>
    <property type="evidence" value="ECO:0007669"/>
    <property type="project" value="UniProtKB-UniRule"/>
</dbReference>
<comment type="subunit">
    <text evidence="4">Homodimer.</text>
</comment>
<keyword evidence="10 13" id="KW-0411">Iron-sulfur</keyword>
<evidence type="ECO:0000256" key="2">
    <source>
        <dbReference type="ARBA" id="ARBA00002452"/>
    </source>
</evidence>
<feature type="binding site" evidence="14">
    <location>
        <position position="296"/>
    </location>
    <ligand>
        <name>[Ni-4Fe-4S] cluster</name>
        <dbReference type="ChEBI" id="CHEBI:47739"/>
    </ligand>
</feature>
<keyword evidence="17" id="KW-1185">Reference proteome</keyword>
<comment type="similarity">
    <text evidence="3">Belongs to the Ni-containing carbon monoxide dehydrogenase family.</text>
</comment>
<dbReference type="PIRSF" id="PIRSF005023">
    <property type="entry name" value="CODH"/>
    <property type="match status" value="1"/>
</dbReference>
<name>A0A284VKW3_9EURY</name>
<dbReference type="Pfam" id="PF03063">
    <property type="entry name" value="Prismane"/>
    <property type="match status" value="1"/>
</dbReference>
<dbReference type="InterPro" id="IPR011254">
    <property type="entry name" value="Prismane-like_sf"/>
</dbReference>
<dbReference type="GO" id="GO:0043885">
    <property type="term" value="F:anaerobic carbon-monoxide dehydrogenase activity"/>
    <property type="evidence" value="ECO:0007669"/>
    <property type="project" value="UniProtKB-UniRule"/>
</dbReference>
<feature type="binding site" evidence="14">
    <location>
        <position position="91"/>
    </location>
    <ligand>
        <name>[4Fe-4S] cluster</name>
        <dbReference type="ChEBI" id="CHEBI:49883"/>
        <label>2</label>
    </ligand>
</feature>
<sequence>MVDKDWIPKEKTRSTEDEEPFVGRVPEKDIPGSRRVLDRETSEMVKHAESLGIDTVFQRQSKFSGSSVCIDKRCIFGSQGLCCKQCAMGPCRIRQDDLSKPYKINKGTCGAGADTIAARNLLMMVARGTAAHASHAKHVALMLLKTAQHKTPYSIKDIQKLKAISSRINLNGENSIEGIANNVGQSALLDILGNEDYMRFAMSYCPLDRTLFDLGVIPKSVGHELLEEGHETSMGTMADPTSLILHAVRLGLADITSLVISSELQDVVFGVPKPVISKIEINVLEEKKVNVVIHGHIQLLSEKIVELSEDEELLDKARRAGAQGINIVGCCCSGNDMLVRHGIPLAGGNLEQELIITTGLVEAFVMDVQCIFPNVQNVAWKFHTKLISTMKEGRFTNAEHIPFEEERADEIARRILESAIENFPNRGRDIFLPDVEPRELMAGFSAEGCFDALSRLNPGNPLKPLIDSITAGDIYGIVLFSGCTSPKASANHAIIAKELLSHNVLIVATGCAAQACAREGLLATDAAEKYAGAGLKKFLTVLGEASGIDGALPPVWHFGSCVDNARVIILISALAEKLGVRIKDLPFAASAAEWVTEKAAAIGTGAVALGITVHLGVAPPVLGSRAVVSLLTQKAEELFGAKFIVELDPNKASMVLLDHIEEARENLGIESKGKVIPLSC</sequence>
<gene>
    <name evidence="16" type="primary">cooS</name>
    <name evidence="16" type="ORF">MNV_140033</name>
</gene>
<feature type="compositionally biased region" description="Basic and acidic residues" evidence="15">
    <location>
        <begin position="1"/>
        <end position="15"/>
    </location>
</feature>
<dbReference type="OrthoDB" id="146433at2157"/>
<evidence type="ECO:0000256" key="4">
    <source>
        <dbReference type="ARBA" id="ARBA00011738"/>
    </source>
</evidence>
<dbReference type="AlphaFoldDB" id="A0A284VKW3"/>
<dbReference type="GO" id="GO:0006091">
    <property type="term" value="P:generation of precursor metabolites and energy"/>
    <property type="evidence" value="ECO:0007669"/>
    <property type="project" value="InterPro"/>
</dbReference>
<dbReference type="EMBL" id="FZMP01000046">
    <property type="protein sequence ID" value="SNQ59898.1"/>
    <property type="molecule type" value="Genomic_DNA"/>
</dbReference>
<feature type="region of interest" description="Disordered" evidence="15">
    <location>
        <begin position="1"/>
        <end position="29"/>
    </location>
</feature>
<dbReference type="Gene3D" id="3.40.50.2030">
    <property type="match status" value="2"/>
</dbReference>
<dbReference type="GO" id="GO:0004601">
    <property type="term" value="F:peroxidase activity"/>
    <property type="evidence" value="ECO:0007669"/>
    <property type="project" value="TreeGrafter"/>
</dbReference>
<keyword evidence="9 13" id="KW-0408">Iron</keyword>
<protein>
    <recommendedName>
        <fullName evidence="13">Carbon monoxide dehydrogenase</fullName>
        <ecNumber evidence="13">1.2.7.4</ecNumber>
    </recommendedName>
</protein>
<evidence type="ECO:0000256" key="13">
    <source>
        <dbReference type="PIRNR" id="PIRNR005023"/>
    </source>
</evidence>
<organism evidence="16 17">
    <name type="scientific">Candidatus Methanoperedens nitratireducens</name>
    <dbReference type="NCBI Taxonomy" id="1392998"/>
    <lineage>
        <taxon>Archaea</taxon>
        <taxon>Methanobacteriati</taxon>
        <taxon>Methanobacteriota</taxon>
        <taxon>Stenosarchaea group</taxon>
        <taxon>Methanomicrobia</taxon>
        <taxon>Methanosarcinales</taxon>
        <taxon>ANME-2 cluster</taxon>
        <taxon>Candidatus Methanoperedentaceae</taxon>
        <taxon>Candidatus Methanoperedens</taxon>
    </lineage>
</organism>
<comment type="catalytic activity">
    <reaction evidence="12 13">
        <text>CO + 2 oxidized [2Fe-2S]-[ferredoxin] + H2O = 2 reduced [2Fe-2S]-[ferredoxin] + CO2 + 2 H(+)</text>
        <dbReference type="Rhea" id="RHEA:21040"/>
        <dbReference type="Rhea" id="RHEA-COMP:10000"/>
        <dbReference type="Rhea" id="RHEA-COMP:10001"/>
        <dbReference type="ChEBI" id="CHEBI:15377"/>
        <dbReference type="ChEBI" id="CHEBI:15378"/>
        <dbReference type="ChEBI" id="CHEBI:16526"/>
        <dbReference type="ChEBI" id="CHEBI:17245"/>
        <dbReference type="ChEBI" id="CHEBI:33737"/>
        <dbReference type="ChEBI" id="CHEBI:33738"/>
        <dbReference type="EC" id="1.2.7.4"/>
    </reaction>
</comment>
<reference evidence="17" key="1">
    <citation type="submission" date="2017-06" db="EMBL/GenBank/DDBJ databases">
        <authorList>
            <person name="Cremers G."/>
        </authorList>
    </citation>
    <scope>NUCLEOTIDE SEQUENCE [LARGE SCALE GENOMIC DNA]</scope>
</reference>
<feature type="binding site" evidence="14">
    <location>
        <position position="561"/>
    </location>
    <ligand>
        <name>[Ni-4Fe-4S] cluster</name>
        <dbReference type="ChEBI" id="CHEBI:47739"/>
    </ligand>
</feature>
<evidence type="ECO:0000256" key="11">
    <source>
        <dbReference type="ARBA" id="ARBA00034454"/>
    </source>
</evidence>
<dbReference type="Proteomes" id="UP000218615">
    <property type="component" value="Unassembled WGS sequence"/>
</dbReference>
<accession>A0A284VKW3</accession>
<feature type="binding site" evidence="14">
    <location>
        <position position="332"/>
    </location>
    <ligand>
        <name>[Ni-4Fe-4S] cluster</name>
        <dbReference type="ChEBI" id="CHEBI:47739"/>
    </ligand>
</feature>
<feature type="binding site" evidence="14">
    <location>
        <position position="483"/>
    </location>
    <ligand>
        <name>[Ni-4Fe-4S] cluster</name>
        <dbReference type="ChEBI" id="CHEBI:47739"/>
    </ligand>
</feature>
<comment type="cofactor">
    <cofactor evidence="1">
        <name>[4Fe-4S] cluster</name>
        <dbReference type="ChEBI" id="CHEBI:49883"/>
    </cofactor>
</comment>
<dbReference type="InterPro" id="IPR016101">
    <property type="entry name" value="CO_DH_a-bundle"/>
</dbReference>
<evidence type="ECO:0000256" key="6">
    <source>
        <dbReference type="ARBA" id="ARBA00022596"/>
    </source>
</evidence>
<feature type="binding site" evidence="14">
    <location>
        <position position="86"/>
    </location>
    <ligand>
        <name>[4Fe-4S] cluster</name>
        <dbReference type="ChEBI" id="CHEBI:49883"/>
        <label>2</label>
    </ligand>
</feature>
<evidence type="ECO:0000256" key="9">
    <source>
        <dbReference type="ARBA" id="ARBA00023004"/>
    </source>
</evidence>
<feature type="binding site" evidence="14">
    <location>
        <position position="370"/>
    </location>
    <ligand>
        <name>[Ni-4Fe-4S] cluster</name>
        <dbReference type="ChEBI" id="CHEBI:47739"/>
    </ligand>
</feature>
<keyword evidence="6 14" id="KW-0533">Nickel</keyword>
<evidence type="ECO:0000313" key="16">
    <source>
        <dbReference type="EMBL" id="SNQ59898.1"/>
    </source>
</evidence>
<evidence type="ECO:0000256" key="12">
    <source>
        <dbReference type="ARBA" id="ARBA00048733"/>
    </source>
</evidence>
<dbReference type="NCBIfam" id="TIGR01702">
    <property type="entry name" value="CO_DH_cata"/>
    <property type="match status" value="1"/>
</dbReference>
<dbReference type="PANTHER" id="PTHR30109:SF4">
    <property type="entry name" value="CARBON MONOXIDE DEHYDROGENASE"/>
    <property type="match status" value="1"/>
</dbReference>
<evidence type="ECO:0000313" key="17">
    <source>
        <dbReference type="Proteomes" id="UP000218615"/>
    </source>
</evidence>
<evidence type="ECO:0000256" key="5">
    <source>
        <dbReference type="ARBA" id="ARBA00022485"/>
    </source>
</evidence>
<evidence type="ECO:0000256" key="10">
    <source>
        <dbReference type="ARBA" id="ARBA00023014"/>
    </source>
</evidence>
<feature type="binding site" evidence="14">
    <location>
        <position position="109"/>
    </location>
    <ligand>
        <name>[4Fe-4S] cluster</name>
        <dbReference type="ChEBI" id="CHEBI:49883"/>
        <label>2</label>
    </ligand>
</feature>
<evidence type="ECO:0000256" key="15">
    <source>
        <dbReference type="SAM" id="MobiDB-lite"/>
    </source>
</evidence>
<feature type="binding site" evidence="14">
    <location>
        <position position="74"/>
    </location>
    <ligand>
        <name>[4Fe-4S] cluster</name>
        <dbReference type="ChEBI" id="CHEBI:49883"/>
        <label>1</label>
        <note>ligand shared between dimeric partners</note>
    </ligand>
</feature>
<dbReference type="InterPro" id="IPR016099">
    <property type="entry name" value="Prismane-like_a/b-sand"/>
</dbReference>
<dbReference type="GO" id="GO:0016151">
    <property type="term" value="F:nickel cation binding"/>
    <property type="evidence" value="ECO:0007669"/>
    <property type="project" value="InterPro"/>
</dbReference>
<evidence type="ECO:0000256" key="14">
    <source>
        <dbReference type="PIRSR" id="PIRSR005023-1"/>
    </source>
</evidence>